<accession>A0AAE1B2E8</accession>
<name>A0AAE1B2E8_9GAST</name>
<dbReference type="EMBL" id="JAWDGP010000699">
    <property type="protein sequence ID" value="KAK3798288.1"/>
    <property type="molecule type" value="Genomic_DNA"/>
</dbReference>
<protein>
    <submittedName>
        <fullName evidence="2">Uncharacterized protein</fullName>
    </submittedName>
</protein>
<feature type="compositionally biased region" description="Basic and acidic residues" evidence="1">
    <location>
        <begin position="1"/>
        <end position="20"/>
    </location>
</feature>
<reference evidence="2" key="1">
    <citation type="journal article" date="2023" name="G3 (Bethesda)">
        <title>A reference genome for the long-term kleptoplast-retaining sea slug Elysia crispata morphotype clarki.</title>
        <authorList>
            <person name="Eastman K.E."/>
            <person name="Pendleton A.L."/>
            <person name="Shaikh M.A."/>
            <person name="Suttiyut T."/>
            <person name="Ogas R."/>
            <person name="Tomko P."/>
            <person name="Gavelis G."/>
            <person name="Widhalm J.R."/>
            <person name="Wisecaver J.H."/>
        </authorList>
    </citation>
    <scope>NUCLEOTIDE SEQUENCE</scope>
    <source>
        <strain evidence="2">ECLA1</strain>
    </source>
</reference>
<evidence type="ECO:0000313" key="2">
    <source>
        <dbReference type="EMBL" id="KAK3798288.1"/>
    </source>
</evidence>
<gene>
    <name evidence="2" type="ORF">RRG08_007769</name>
</gene>
<evidence type="ECO:0000256" key="1">
    <source>
        <dbReference type="SAM" id="MobiDB-lite"/>
    </source>
</evidence>
<proteinExistence type="predicted"/>
<comment type="caution">
    <text evidence="2">The sequence shown here is derived from an EMBL/GenBank/DDBJ whole genome shotgun (WGS) entry which is preliminary data.</text>
</comment>
<organism evidence="2 3">
    <name type="scientific">Elysia crispata</name>
    <name type="common">lettuce slug</name>
    <dbReference type="NCBI Taxonomy" id="231223"/>
    <lineage>
        <taxon>Eukaryota</taxon>
        <taxon>Metazoa</taxon>
        <taxon>Spiralia</taxon>
        <taxon>Lophotrochozoa</taxon>
        <taxon>Mollusca</taxon>
        <taxon>Gastropoda</taxon>
        <taxon>Heterobranchia</taxon>
        <taxon>Euthyneura</taxon>
        <taxon>Panpulmonata</taxon>
        <taxon>Sacoglossa</taxon>
        <taxon>Placobranchoidea</taxon>
        <taxon>Plakobranchidae</taxon>
        <taxon>Elysia</taxon>
    </lineage>
</organism>
<dbReference type="AlphaFoldDB" id="A0AAE1B2E8"/>
<evidence type="ECO:0000313" key="3">
    <source>
        <dbReference type="Proteomes" id="UP001283361"/>
    </source>
</evidence>
<sequence>MRLTRKEGGMQDKQTEDQYSQKRAHWHNTQRVITERDHHSLIESSEQGAKPNTARGGKEYEWNRSGYLLFLTRIIAVGPSLWQLQPTLTTDANLHVFD</sequence>
<feature type="region of interest" description="Disordered" evidence="1">
    <location>
        <begin position="1"/>
        <end position="58"/>
    </location>
</feature>
<keyword evidence="3" id="KW-1185">Reference proteome</keyword>
<dbReference type="Proteomes" id="UP001283361">
    <property type="component" value="Unassembled WGS sequence"/>
</dbReference>